<dbReference type="EMBL" id="JAJAGQ010000007">
    <property type="protein sequence ID" value="KAJ8557962.1"/>
    <property type="molecule type" value="Genomic_DNA"/>
</dbReference>
<evidence type="ECO:0000313" key="2">
    <source>
        <dbReference type="EMBL" id="KAJ8557962.1"/>
    </source>
</evidence>
<evidence type="ECO:0000313" key="3">
    <source>
        <dbReference type="Proteomes" id="UP001152561"/>
    </source>
</evidence>
<keyword evidence="3" id="KW-1185">Reference proteome</keyword>
<evidence type="ECO:0000256" key="1">
    <source>
        <dbReference type="SAM" id="MobiDB-lite"/>
    </source>
</evidence>
<comment type="caution">
    <text evidence="2">The sequence shown here is derived from an EMBL/GenBank/DDBJ whole genome shotgun (WGS) entry which is preliminary data.</text>
</comment>
<gene>
    <name evidence="2" type="ORF">K7X08_004728</name>
</gene>
<organism evidence="2 3">
    <name type="scientific">Anisodus acutangulus</name>
    <dbReference type="NCBI Taxonomy" id="402998"/>
    <lineage>
        <taxon>Eukaryota</taxon>
        <taxon>Viridiplantae</taxon>
        <taxon>Streptophyta</taxon>
        <taxon>Embryophyta</taxon>
        <taxon>Tracheophyta</taxon>
        <taxon>Spermatophyta</taxon>
        <taxon>Magnoliopsida</taxon>
        <taxon>eudicotyledons</taxon>
        <taxon>Gunneridae</taxon>
        <taxon>Pentapetalae</taxon>
        <taxon>asterids</taxon>
        <taxon>lamiids</taxon>
        <taxon>Solanales</taxon>
        <taxon>Solanaceae</taxon>
        <taxon>Solanoideae</taxon>
        <taxon>Hyoscyameae</taxon>
        <taxon>Anisodus</taxon>
    </lineage>
</organism>
<protein>
    <submittedName>
        <fullName evidence="2">Uncharacterized protein</fullName>
    </submittedName>
</protein>
<sequence>MGEGLDGFVSTARRRSNTGQARSGRRLRWCAAAVCDGSVAEQWCDVDQWGEGLLQFTGAGAPRRSSGGEEETKESVAAVAVDSVVTHWIYPFRVGV</sequence>
<reference evidence="3" key="1">
    <citation type="journal article" date="2023" name="Proc. Natl. Acad. Sci. U.S.A.">
        <title>Genomic and structural basis for evolution of tropane alkaloid biosynthesis.</title>
        <authorList>
            <person name="Wanga Y.-J."/>
            <person name="Taina T."/>
            <person name="Yua J.-Y."/>
            <person name="Lia J."/>
            <person name="Xua B."/>
            <person name="Chenc J."/>
            <person name="D'Auriad J.C."/>
            <person name="Huanga J.-P."/>
            <person name="Huanga S.-X."/>
        </authorList>
    </citation>
    <scope>NUCLEOTIDE SEQUENCE [LARGE SCALE GENOMIC DNA]</scope>
    <source>
        <strain evidence="3">cv. KIB-2019</strain>
    </source>
</reference>
<dbReference type="Proteomes" id="UP001152561">
    <property type="component" value="Unassembled WGS sequence"/>
</dbReference>
<proteinExistence type="predicted"/>
<name>A0A9Q1MDZ0_9SOLA</name>
<accession>A0A9Q1MDZ0</accession>
<feature type="region of interest" description="Disordered" evidence="1">
    <location>
        <begin position="1"/>
        <end position="25"/>
    </location>
</feature>
<dbReference type="AlphaFoldDB" id="A0A9Q1MDZ0"/>